<dbReference type="EMBL" id="RCNU01000002">
    <property type="protein sequence ID" value="RWQ98250.1"/>
    <property type="molecule type" value="Genomic_DNA"/>
</dbReference>
<gene>
    <name evidence="3" type="ORF">C8Q69DRAFT_458213</name>
</gene>
<dbReference type="Proteomes" id="UP000283841">
    <property type="component" value="Unassembled WGS sequence"/>
</dbReference>
<evidence type="ECO:0000256" key="1">
    <source>
        <dbReference type="SAM" id="MobiDB-lite"/>
    </source>
</evidence>
<feature type="compositionally biased region" description="Polar residues" evidence="1">
    <location>
        <begin position="248"/>
        <end position="259"/>
    </location>
</feature>
<protein>
    <recommendedName>
        <fullName evidence="5">Glycophorin A domain protein</fullName>
    </recommendedName>
</protein>
<keyword evidence="2" id="KW-1133">Transmembrane helix</keyword>
<dbReference type="STRING" id="264951.A0A443I2F7"/>
<dbReference type="RefSeq" id="XP_028487895.1">
    <property type="nucleotide sequence ID" value="XM_028629970.1"/>
</dbReference>
<dbReference type="OrthoDB" id="4779287at2759"/>
<dbReference type="AlphaFoldDB" id="A0A443I2F7"/>
<organism evidence="3 4">
    <name type="scientific">Byssochlamys spectabilis</name>
    <name type="common">Paecilomyces variotii</name>
    <dbReference type="NCBI Taxonomy" id="264951"/>
    <lineage>
        <taxon>Eukaryota</taxon>
        <taxon>Fungi</taxon>
        <taxon>Dikarya</taxon>
        <taxon>Ascomycota</taxon>
        <taxon>Pezizomycotina</taxon>
        <taxon>Eurotiomycetes</taxon>
        <taxon>Eurotiomycetidae</taxon>
        <taxon>Eurotiales</taxon>
        <taxon>Thermoascaceae</taxon>
        <taxon>Paecilomyces</taxon>
    </lineage>
</organism>
<feature type="transmembrane region" description="Helical" evidence="2">
    <location>
        <begin position="169"/>
        <end position="191"/>
    </location>
</feature>
<evidence type="ECO:0000313" key="4">
    <source>
        <dbReference type="Proteomes" id="UP000283841"/>
    </source>
</evidence>
<feature type="compositionally biased region" description="Low complexity" evidence="1">
    <location>
        <begin position="129"/>
        <end position="154"/>
    </location>
</feature>
<comment type="caution">
    <text evidence="3">The sequence shown here is derived from an EMBL/GenBank/DDBJ whole genome shotgun (WGS) entry which is preliminary data.</text>
</comment>
<sequence length="259" mass="27263">MSDDSSSLVSTSGFALRINGSCADTEQDCGGTVGSFRACCPAGSFCPSQYNVNCCPSSANCTESLVAKPKCANETWDLYDNNGYFCCLQDTTGYSTPGNSDGCASPGYPFSEDETLLSKISAGQNIATATSTTSSASSPTTTTTRSLSGTLTPPASTASSHGSMTTGDMIAAIVGSIGGFIVIVGVIWMTFRRHRRRRTAERPVPISDQVKESYTPVPELEGRDRAAELEGRFPELEGRPGQPIYELSSETTAYPSKGT</sequence>
<keyword evidence="2" id="KW-0812">Transmembrane</keyword>
<feature type="compositionally biased region" description="Basic and acidic residues" evidence="1">
    <location>
        <begin position="220"/>
        <end position="238"/>
    </location>
</feature>
<name>A0A443I2F7_BYSSP</name>
<evidence type="ECO:0000313" key="3">
    <source>
        <dbReference type="EMBL" id="RWQ98250.1"/>
    </source>
</evidence>
<accession>A0A443I2F7</accession>
<evidence type="ECO:0000256" key="2">
    <source>
        <dbReference type="SAM" id="Phobius"/>
    </source>
</evidence>
<proteinExistence type="predicted"/>
<feature type="region of interest" description="Disordered" evidence="1">
    <location>
        <begin position="129"/>
        <end position="163"/>
    </location>
</feature>
<dbReference type="GeneID" id="39599247"/>
<feature type="region of interest" description="Disordered" evidence="1">
    <location>
        <begin position="197"/>
        <end position="259"/>
    </location>
</feature>
<keyword evidence="2" id="KW-0472">Membrane</keyword>
<dbReference type="VEuPathDB" id="FungiDB:C8Q69DRAFT_458213"/>
<evidence type="ECO:0008006" key="5">
    <source>
        <dbReference type="Google" id="ProtNLM"/>
    </source>
</evidence>
<reference evidence="3 4" key="1">
    <citation type="journal article" date="2018" name="Front. Microbiol.">
        <title>Genomic and genetic insights into a cosmopolitan fungus, Paecilomyces variotii (Eurotiales).</title>
        <authorList>
            <person name="Urquhart A.S."/>
            <person name="Mondo S.J."/>
            <person name="Makela M.R."/>
            <person name="Hane J.K."/>
            <person name="Wiebenga A."/>
            <person name="He G."/>
            <person name="Mihaltcheva S."/>
            <person name="Pangilinan J."/>
            <person name="Lipzen A."/>
            <person name="Barry K."/>
            <person name="de Vries R.P."/>
            <person name="Grigoriev I.V."/>
            <person name="Idnurm A."/>
        </authorList>
    </citation>
    <scope>NUCLEOTIDE SEQUENCE [LARGE SCALE GENOMIC DNA]</scope>
    <source>
        <strain evidence="3 4">CBS 101075</strain>
    </source>
</reference>
<keyword evidence="4" id="KW-1185">Reference proteome</keyword>